<dbReference type="InterPro" id="IPR025205">
    <property type="entry name" value="PilX/PilW_C"/>
</dbReference>
<gene>
    <name evidence="3" type="ORF">Lisr_1117</name>
</gene>
<keyword evidence="4" id="KW-1185">Reference proteome</keyword>
<dbReference type="Proteomes" id="UP000054761">
    <property type="component" value="Unassembled WGS sequence"/>
</dbReference>
<dbReference type="Pfam" id="PF13681">
    <property type="entry name" value="PilX"/>
    <property type="match status" value="1"/>
</dbReference>
<comment type="caution">
    <text evidence="3">The sequence shown here is derived from an EMBL/GenBank/DDBJ whole genome shotgun (WGS) entry which is preliminary data.</text>
</comment>
<dbReference type="InterPro" id="IPR025746">
    <property type="entry name" value="PilX_N_dom"/>
</dbReference>
<protein>
    <submittedName>
        <fullName evidence="3">Tfp pilus assembly protein PilX</fullName>
    </submittedName>
</protein>
<evidence type="ECO:0000259" key="1">
    <source>
        <dbReference type="Pfam" id="PF13681"/>
    </source>
</evidence>
<feature type="domain" description="Type 4 fimbrial biogenesis protein PilX N-terminal" evidence="2">
    <location>
        <begin position="5"/>
        <end position="55"/>
    </location>
</feature>
<evidence type="ECO:0000259" key="2">
    <source>
        <dbReference type="Pfam" id="PF14341"/>
    </source>
</evidence>
<feature type="domain" description="PilX/PilW C-terminal" evidence="1">
    <location>
        <begin position="91"/>
        <end position="166"/>
    </location>
</feature>
<dbReference type="AlphaFoldDB" id="A0A0W0W3L9"/>
<sequence>MNTQKGATLAVSLLLLLVITLLGVSAMQVTHMEEKMSSNLQDKLLSFSSAESALRAGEKWVLNQPTEPKVHATCPSHPCVQERKYNIDFTQQNTSWWTAHSAVYPASLSDIATPPRYFIEFMQFIPDAPVVGSSSVKSTGVFYYQITARGTGATNDSVSILQTTVARRY</sequence>
<reference evidence="3 4" key="1">
    <citation type="submission" date="2015-11" db="EMBL/GenBank/DDBJ databases">
        <title>Genomic analysis of 38 Legionella species identifies large and diverse effector repertoires.</title>
        <authorList>
            <person name="Burstein D."/>
            <person name="Amaro F."/>
            <person name="Zusman T."/>
            <person name="Lifshitz Z."/>
            <person name="Cohen O."/>
            <person name="Gilbert J.A."/>
            <person name="Pupko T."/>
            <person name="Shuman H.A."/>
            <person name="Segal G."/>
        </authorList>
    </citation>
    <scope>NUCLEOTIDE SEQUENCE [LARGE SCALE GENOMIC DNA]</scope>
    <source>
        <strain evidence="3 4">Bercovier 4</strain>
    </source>
</reference>
<name>A0A0W0W3L9_9GAMM</name>
<dbReference type="PATRIC" id="fig|454.4.peg.1200"/>
<dbReference type="STRING" id="454.Lisr_1117"/>
<accession>A0A0W0W3L9</accession>
<dbReference type="EMBL" id="LNYH01000052">
    <property type="protein sequence ID" value="KTD26906.1"/>
    <property type="molecule type" value="Genomic_DNA"/>
</dbReference>
<proteinExistence type="predicted"/>
<dbReference type="RefSeq" id="WP_058501472.1">
    <property type="nucleotide sequence ID" value="NZ_CAAAJA010000001.1"/>
</dbReference>
<organism evidence="3 4">
    <name type="scientific">Legionella israelensis</name>
    <dbReference type="NCBI Taxonomy" id="454"/>
    <lineage>
        <taxon>Bacteria</taxon>
        <taxon>Pseudomonadati</taxon>
        <taxon>Pseudomonadota</taxon>
        <taxon>Gammaproteobacteria</taxon>
        <taxon>Legionellales</taxon>
        <taxon>Legionellaceae</taxon>
        <taxon>Legionella</taxon>
    </lineage>
</organism>
<dbReference type="Pfam" id="PF14341">
    <property type="entry name" value="PilX_N"/>
    <property type="match status" value="1"/>
</dbReference>
<evidence type="ECO:0000313" key="4">
    <source>
        <dbReference type="Proteomes" id="UP000054761"/>
    </source>
</evidence>
<evidence type="ECO:0000313" key="3">
    <source>
        <dbReference type="EMBL" id="KTD26906.1"/>
    </source>
</evidence>